<keyword evidence="3" id="KW-1185">Reference proteome</keyword>
<comment type="caution">
    <text evidence="2">The sequence shown here is derived from an EMBL/GenBank/DDBJ whole genome shotgun (WGS) entry which is preliminary data.</text>
</comment>
<feature type="transmembrane region" description="Helical" evidence="1">
    <location>
        <begin position="417"/>
        <end position="441"/>
    </location>
</feature>
<proteinExistence type="predicted"/>
<organism evidence="2 3">
    <name type="scientific">Novipirellula artificiosorum</name>
    <dbReference type="NCBI Taxonomy" id="2528016"/>
    <lineage>
        <taxon>Bacteria</taxon>
        <taxon>Pseudomonadati</taxon>
        <taxon>Planctomycetota</taxon>
        <taxon>Planctomycetia</taxon>
        <taxon>Pirellulales</taxon>
        <taxon>Pirellulaceae</taxon>
        <taxon>Novipirellula</taxon>
    </lineage>
</organism>
<keyword evidence="1" id="KW-0472">Membrane</keyword>
<dbReference type="OrthoDB" id="240474at2"/>
<evidence type="ECO:0000313" key="2">
    <source>
        <dbReference type="EMBL" id="TWU37054.1"/>
    </source>
</evidence>
<gene>
    <name evidence="2" type="ORF">Poly41_31800</name>
</gene>
<name>A0A5C6DLP7_9BACT</name>
<evidence type="ECO:0000256" key="1">
    <source>
        <dbReference type="SAM" id="Phobius"/>
    </source>
</evidence>
<dbReference type="EMBL" id="SJPV01000005">
    <property type="protein sequence ID" value="TWU37054.1"/>
    <property type="molecule type" value="Genomic_DNA"/>
</dbReference>
<protein>
    <submittedName>
        <fullName evidence="2">Uncharacterized protein</fullName>
    </submittedName>
</protein>
<keyword evidence="1" id="KW-0812">Transmembrane</keyword>
<dbReference type="Proteomes" id="UP000319143">
    <property type="component" value="Unassembled WGS sequence"/>
</dbReference>
<dbReference type="RefSeq" id="WP_146527264.1">
    <property type="nucleotide sequence ID" value="NZ_SJPV01000005.1"/>
</dbReference>
<keyword evidence="1" id="KW-1133">Transmembrane helix</keyword>
<reference evidence="2 3" key="1">
    <citation type="submission" date="2019-02" db="EMBL/GenBank/DDBJ databases">
        <title>Deep-cultivation of Planctomycetes and their phenomic and genomic characterization uncovers novel biology.</title>
        <authorList>
            <person name="Wiegand S."/>
            <person name="Jogler M."/>
            <person name="Boedeker C."/>
            <person name="Pinto D."/>
            <person name="Vollmers J."/>
            <person name="Rivas-Marin E."/>
            <person name="Kohn T."/>
            <person name="Peeters S.H."/>
            <person name="Heuer A."/>
            <person name="Rast P."/>
            <person name="Oberbeckmann S."/>
            <person name="Bunk B."/>
            <person name="Jeske O."/>
            <person name="Meyerdierks A."/>
            <person name="Storesund J.E."/>
            <person name="Kallscheuer N."/>
            <person name="Luecker S."/>
            <person name="Lage O.M."/>
            <person name="Pohl T."/>
            <person name="Merkel B.J."/>
            <person name="Hornburger P."/>
            <person name="Mueller R.-W."/>
            <person name="Bruemmer F."/>
            <person name="Labrenz M."/>
            <person name="Spormann A.M."/>
            <person name="Op Den Camp H."/>
            <person name="Overmann J."/>
            <person name="Amann R."/>
            <person name="Jetten M.S.M."/>
            <person name="Mascher T."/>
            <person name="Medema M.H."/>
            <person name="Devos D.P."/>
            <person name="Kaster A.-K."/>
            <person name="Ovreas L."/>
            <person name="Rohde M."/>
            <person name="Galperin M.Y."/>
            <person name="Jogler C."/>
        </authorList>
    </citation>
    <scope>NUCLEOTIDE SEQUENCE [LARGE SCALE GENOMIC DNA]</scope>
    <source>
        <strain evidence="2 3">Poly41</strain>
    </source>
</reference>
<dbReference type="AlphaFoldDB" id="A0A5C6DLP7"/>
<sequence>MSGWRNRRATATVRNDRNTQILVALLILLVGPTHAIGESDLRLLLGFDSERIKQTWPADNEDSIGELAKLLYRIDRISSGKLDQIAKSDAQRDARVLGDVVMVAGVIQSIRSIAVPPQLVEFLEFGRIIELRIEQDPVGVGPAITLFTTGLPTAAKSGDRVLSKAMMIAGTQNGVLQAVAAPRVTWLPATPRRVGWQLLSQQGVDLGNLAAVAARNRKPLSHEDTAIFYDLLVAADGIEGSNTAPRIQVPRPASINAVDLLRRPTDFTGEWIQIDLQTIQLTRIEVQDTVRQEQLGADHYYQIDAIGDLGNVVVKIAPVEGSGAEPALFEKRYPVSIVCKTLPAWLRQRIGEPENDDAVVTQLTIPVTVDGFFFRLWSYSSEYMRQFGGGDQFGPLLMAAEIHSREVTDPDPIGVRMIGWIAALATGIAVLGLLVWSFIVARRDREVQRIRKQHEAEHLQLPEQNELDSRSE</sequence>
<accession>A0A5C6DLP7</accession>
<evidence type="ECO:0000313" key="3">
    <source>
        <dbReference type="Proteomes" id="UP000319143"/>
    </source>
</evidence>